<reference evidence="2 3" key="1">
    <citation type="submission" date="2024-10" db="EMBL/GenBank/DDBJ databases">
        <title>The Natural Products Discovery Center: Release of the First 8490 Sequenced Strains for Exploring Actinobacteria Biosynthetic Diversity.</title>
        <authorList>
            <person name="Kalkreuter E."/>
            <person name="Kautsar S.A."/>
            <person name="Yang D."/>
            <person name="Bader C.D."/>
            <person name="Teijaro C.N."/>
            <person name="Fluegel L."/>
            <person name="Davis C.M."/>
            <person name="Simpson J.R."/>
            <person name="Lauterbach L."/>
            <person name="Steele A.D."/>
            <person name="Gui C."/>
            <person name="Meng S."/>
            <person name="Li G."/>
            <person name="Viehrig K."/>
            <person name="Ye F."/>
            <person name="Su P."/>
            <person name="Kiefer A.F."/>
            <person name="Nichols A."/>
            <person name="Cepeda A.J."/>
            <person name="Yan W."/>
            <person name="Fan B."/>
            <person name="Jiang Y."/>
            <person name="Adhikari A."/>
            <person name="Zheng C.-J."/>
            <person name="Schuster L."/>
            <person name="Cowan T.M."/>
            <person name="Smanski M.J."/>
            <person name="Chevrette M.G."/>
            <person name="De Carvalho L.P.S."/>
            <person name="Shen B."/>
        </authorList>
    </citation>
    <scope>NUCLEOTIDE SEQUENCE [LARGE SCALE GENOMIC DNA]</scope>
    <source>
        <strain evidence="2 3">NPDC048229</strain>
    </source>
</reference>
<keyword evidence="3" id="KW-1185">Reference proteome</keyword>
<name>A0ABW7BYS9_9ACTN</name>
<proteinExistence type="predicted"/>
<gene>
    <name evidence="2" type="ORF">ACGFYS_21020</name>
</gene>
<dbReference type="EMBL" id="JBICZW010000012">
    <property type="protein sequence ID" value="MFG3191409.1"/>
    <property type="molecule type" value="Genomic_DNA"/>
</dbReference>
<evidence type="ECO:0000256" key="1">
    <source>
        <dbReference type="SAM" id="MobiDB-lite"/>
    </source>
</evidence>
<evidence type="ECO:0000313" key="3">
    <source>
        <dbReference type="Proteomes" id="UP001604282"/>
    </source>
</evidence>
<evidence type="ECO:0008006" key="4">
    <source>
        <dbReference type="Google" id="ProtNLM"/>
    </source>
</evidence>
<dbReference type="CDD" id="cd00138">
    <property type="entry name" value="PLDc_SF"/>
    <property type="match status" value="1"/>
</dbReference>
<dbReference type="Proteomes" id="UP001604282">
    <property type="component" value="Unassembled WGS sequence"/>
</dbReference>
<dbReference type="SUPFAM" id="SSF56024">
    <property type="entry name" value="Phospholipase D/nuclease"/>
    <property type="match status" value="1"/>
</dbReference>
<feature type="region of interest" description="Disordered" evidence="1">
    <location>
        <begin position="161"/>
        <end position="182"/>
    </location>
</feature>
<organism evidence="2 3">
    <name type="scientific">Streptomyces omiyaensis</name>
    <dbReference type="NCBI Taxonomy" id="68247"/>
    <lineage>
        <taxon>Bacteria</taxon>
        <taxon>Bacillati</taxon>
        <taxon>Actinomycetota</taxon>
        <taxon>Actinomycetes</taxon>
        <taxon>Kitasatosporales</taxon>
        <taxon>Streptomycetaceae</taxon>
        <taxon>Streptomyces</taxon>
    </lineage>
</organism>
<protein>
    <recommendedName>
        <fullName evidence="4">PLD phosphodiesterase domain-containing protein</fullName>
    </recommendedName>
</protein>
<evidence type="ECO:0000313" key="2">
    <source>
        <dbReference type="EMBL" id="MFG3191409.1"/>
    </source>
</evidence>
<accession>A0ABW7BYS9</accession>
<sequence length="1080" mass="117470">MTETTLIAIPCRVITLQVEFGADSGASTLEALVLEAVVGGRRTVKELGDLFSLPHRLMLDVVHGLWTRGFLAVDFATNALESTQAAEALLGGKEGHAPLATSRKPQRFLFDPVTATVLPYKLGRQRVPQGALEMPYAQGISVDDLPQTELLRAVRQVVRAERAGDGRKDDENAADDARRKDTRLADDRSRVLNVSFANPVLSPPQAVCWRTVETVVKRDPDTGLLTAVPVKPPPGWGRKAQELFRSRISDLIRNRPESRFSQRLMSRQALEERRSESLLVMMRGLDGLAAELTSAPDERVPDLHDDLTATALRVLEDLEEARRGRCSAGGVAAGVGVDWVLSHLIESATRQLVLALPEIAYDALHPVLPALELAAKRGVTLVLLWGSTPYSKLESRVATALFDLQSRFPGRVLMEQRSSSCAASVVVCDDRSAYVGSRGVLSGNASAGVLVEPLEGSDTPPECVTDLLSWARQAYPYWPTARDIALFPSDFGRRESSDGPPSGTGGEQVVLPLLADGWEEDAAASRTGWAAEWGRLLQRLRASVDELHRGAPVVRVVRGGVYADLAQRLLSGTVERLAVLDDAVQPEGYGEQITRRLTELRDEGKVVHLQHPPLDKADGRRGELQKRLARERTLRTTPARARAVLSDHEVVVGSHHPLGDRAVGPGGGPAPHQLGLHVVGTAFTADFAREMGIPDWFGDDAEELPAYLPPLPALSAAPVDDDPWTELANREARKEPADVLRAKAAGLLLDSPDHADERWGKWARWLLHDAWARGAFMEAYLLSPLLGGPGGMPVDLAAVAVPVEHGPLGYQLYASTVELDAAPPGHRAVALVGAIAEMLLHGGHTGAEVCDVLLDGDGPGRDLTPAWTRLGAAARRCFHEDPAPLPLGDAREWAARQERLADAQARWIGLAAELDDFREAKHHFTFQDGEKVHRALFHPGRVLAQVVEATLQEVPPGALVDDVLALPRTEQEVRAALDRISDDLGVRRIEWRNHMAYARKVARFLTEARELASVPVGGGERRPGRLPVLSGHQKDFARHLDLEWHQLLAEAEALDEPAGRPARALLEILSVLPKAGKEEA</sequence>
<comment type="caution">
    <text evidence="2">The sequence shown here is derived from an EMBL/GenBank/DDBJ whole genome shotgun (WGS) entry which is preliminary data.</text>
</comment>
<dbReference type="RefSeq" id="WP_189852650.1">
    <property type="nucleotide sequence ID" value="NZ_BMVV01000027.1"/>
</dbReference>